<dbReference type="PANTHER" id="PTHR17008">
    <property type="entry name" value="MEIOSIS-EXPRESSED GENE 1 PROTEIN"/>
    <property type="match status" value="1"/>
</dbReference>
<evidence type="ECO:0000313" key="5">
    <source>
        <dbReference type="Proteomes" id="UP000694722"/>
    </source>
</evidence>
<dbReference type="Pfam" id="PF15163">
    <property type="entry name" value="Meiosis_expr"/>
    <property type="match status" value="1"/>
</dbReference>
<dbReference type="Ensembl" id="ENSSSCT00040031268.1">
    <property type="protein sequence ID" value="ENSSSCP00040013011.1"/>
    <property type="gene ID" value="ENSSSCG00040023319.1"/>
</dbReference>
<feature type="compositionally biased region" description="Polar residues" evidence="3">
    <location>
        <begin position="1"/>
        <end position="11"/>
    </location>
</feature>
<dbReference type="Ensembl" id="ENSSSCT00030039453.1">
    <property type="protein sequence ID" value="ENSSSCP00030018155.1"/>
    <property type="gene ID" value="ENSSSCG00030028221.1"/>
</dbReference>
<protein>
    <recommendedName>
        <fullName evidence="6">Meiosis expressed gene 1 protein homolog</fullName>
    </recommendedName>
</protein>
<evidence type="ECO:0000313" key="4">
    <source>
        <dbReference type="Ensembl" id="ENSSSCP00040013011.1"/>
    </source>
</evidence>
<dbReference type="Proteomes" id="UP000694722">
    <property type="component" value="Unplaced"/>
</dbReference>
<evidence type="ECO:0000256" key="3">
    <source>
        <dbReference type="SAM" id="MobiDB-lite"/>
    </source>
</evidence>
<dbReference type="InterPro" id="IPR020186">
    <property type="entry name" value="Meiosis-expressed_gene_1"/>
</dbReference>
<gene>
    <name evidence="4" type="primary">MEIG1</name>
</gene>
<dbReference type="Proteomes" id="UP000694570">
    <property type="component" value="Unplaced"/>
</dbReference>
<dbReference type="PANTHER" id="PTHR17008:SF1">
    <property type="entry name" value="MEIOSIS EXPRESSED GENE 1 PROTEIN HOMOLOG"/>
    <property type="match status" value="1"/>
</dbReference>
<name>A0A8D1K6G0_PIG</name>
<proteinExistence type="inferred from homology"/>
<dbReference type="OrthoDB" id="10023051at2759"/>
<feature type="region of interest" description="Disordered" evidence="3">
    <location>
        <begin position="1"/>
        <end position="39"/>
    </location>
</feature>
<evidence type="ECO:0000256" key="1">
    <source>
        <dbReference type="ARBA" id="ARBA00003351"/>
    </source>
</evidence>
<reference evidence="4" key="1">
    <citation type="submission" date="2025-05" db="UniProtKB">
        <authorList>
            <consortium name="Ensembl"/>
        </authorList>
    </citation>
    <scope>IDENTIFICATION</scope>
</reference>
<dbReference type="SMR" id="A0A8D1K6G0"/>
<evidence type="ECO:0008006" key="6">
    <source>
        <dbReference type="Google" id="ProtNLM"/>
    </source>
</evidence>
<evidence type="ECO:0000256" key="2">
    <source>
        <dbReference type="ARBA" id="ARBA00008514"/>
    </source>
</evidence>
<sequence>MPDAATRNTALSPPPSGVKTWPGSPLGSTSTLQRGPRPRALAHKCRFAGGGARAREGETQGRSRALELRWALRGETTVAEAVTVGLSWPSPAHGSAVENTSTARLACKLQGRAPRPVKDRRASVAGTAGPAEIIGNKTSVAMASSDVKPKSISRAKKWSEEIENLYRFQQAGYRDEIEYKQVKQVSVVDRWPETGYVKKLQRRDNTFYYYNKQRECDDKEVHKVKIYAY</sequence>
<comment type="similarity">
    <text evidence="2">Belongs to the MEIG1 family.</text>
</comment>
<dbReference type="AlphaFoldDB" id="A0A8D1K6G0"/>
<dbReference type="GO" id="GO:0005634">
    <property type="term" value="C:nucleus"/>
    <property type="evidence" value="ECO:0007669"/>
    <property type="project" value="InterPro"/>
</dbReference>
<organism evidence="4 5">
    <name type="scientific">Sus scrofa</name>
    <name type="common">Pig</name>
    <dbReference type="NCBI Taxonomy" id="9823"/>
    <lineage>
        <taxon>Eukaryota</taxon>
        <taxon>Metazoa</taxon>
        <taxon>Chordata</taxon>
        <taxon>Craniata</taxon>
        <taxon>Vertebrata</taxon>
        <taxon>Euteleostomi</taxon>
        <taxon>Mammalia</taxon>
        <taxon>Eutheria</taxon>
        <taxon>Laurasiatheria</taxon>
        <taxon>Artiodactyla</taxon>
        <taxon>Suina</taxon>
        <taxon>Suidae</taxon>
        <taxon>Sus</taxon>
    </lineage>
</organism>
<comment type="function">
    <text evidence="1">Essential for spermiogenesis.</text>
</comment>
<accession>A0A8D1K6G0</accession>